<keyword evidence="1" id="KW-0805">Transcription regulation</keyword>
<dbReference type="PATRIC" id="fig|1302272.5.peg.2591"/>
<name>A0A0R1HL15_9LACO</name>
<reference evidence="5 6" key="1">
    <citation type="journal article" date="2015" name="Genome Announc.">
        <title>Expanding the biotechnology potential of lactobacilli through comparative genomics of 213 strains and associated genera.</title>
        <authorList>
            <person name="Sun Z."/>
            <person name="Harris H.M."/>
            <person name="McCann A."/>
            <person name="Guo C."/>
            <person name="Argimon S."/>
            <person name="Zhang W."/>
            <person name="Yang X."/>
            <person name="Jeffery I.B."/>
            <person name="Cooney J.C."/>
            <person name="Kagawa T.F."/>
            <person name="Liu W."/>
            <person name="Song Y."/>
            <person name="Salvetti E."/>
            <person name="Wrobel A."/>
            <person name="Rasinkangas P."/>
            <person name="Parkhill J."/>
            <person name="Rea M.C."/>
            <person name="O'Sullivan O."/>
            <person name="Ritari J."/>
            <person name="Douillard F.P."/>
            <person name="Paul Ross R."/>
            <person name="Yang R."/>
            <person name="Briner A.E."/>
            <person name="Felis G.E."/>
            <person name="de Vos W.M."/>
            <person name="Barrangou R."/>
            <person name="Klaenhammer T.R."/>
            <person name="Caufield P.W."/>
            <person name="Cui Y."/>
            <person name="Zhang H."/>
            <person name="O'Toole P.W."/>
        </authorList>
    </citation>
    <scope>NUCLEOTIDE SEQUENCE [LARGE SCALE GENOMIC DNA]</scope>
    <source>
        <strain evidence="5 6">JCM 15530</strain>
    </source>
</reference>
<dbReference type="InterPro" id="IPR010982">
    <property type="entry name" value="Lambda_DNA-bd_dom_sf"/>
</dbReference>
<evidence type="ECO:0000313" key="6">
    <source>
        <dbReference type="Proteomes" id="UP000050911"/>
    </source>
</evidence>
<dbReference type="SMART" id="SM00354">
    <property type="entry name" value="HTH_LACI"/>
    <property type="match status" value="1"/>
</dbReference>
<evidence type="ECO:0000259" key="4">
    <source>
        <dbReference type="PROSITE" id="PS50932"/>
    </source>
</evidence>
<evidence type="ECO:0000256" key="2">
    <source>
        <dbReference type="ARBA" id="ARBA00023125"/>
    </source>
</evidence>
<dbReference type="Proteomes" id="UP000050911">
    <property type="component" value="Unassembled WGS sequence"/>
</dbReference>
<dbReference type="InterPro" id="IPR025997">
    <property type="entry name" value="SBP_2_dom"/>
</dbReference>
<dbReference type="PROSITE" id="PS50932">
    <property type="entry name" value="HTH_LACI_2"/>
    <property type="match status" value="1"/>
</dbReference>
<dbReference type="PANTHER" id="PTHR30146">
    <property type="entry name" value="LACI-RELATED TRANSCRIPTIONAL REPRESSOR"/>
    <property type="match status" value="1"/>
</dbReference>
<evidence type="ECO:0000313" key="5">
    <source>
        <dbReference type="EMBL" id="KRK47422.1"/>
    </source>
</evidence>
<dbReference type="SUPFAM" id="SSF53822">
    <property type="entry name" value="Periplasmic binding protein-like I"/>
    <property type="match status" value="1"/>
</dbReference>
<dbReference type="STRING" id="1302272.FC96_GL002541"/>
<dbReference type="InterPro" id="IPR028082">
    <property type="entry name" value="Peripla_BP_I"/>
</dbReference>
<dbReference type="Pfam" id="PF00356">
    <property type="entry name" value="LacI"/>
    <property type="match status" value="1"/>
</dbReference>
<organism evidence="5 6">
    <name type="scientific">Secundilactobacillus kimchicus JCM 15530</name>
    <dbReference type="NCBI Taxonomy" id="1302272"/>
    <lineage>
        <taxon>Bacteria</taxon>
        <taxon>Bacillati</taxon>
        <taxon>Bacillota</taxon>
        <taxon>Bacilli</taxon>
        <taxon>Lactobacillales</taxon>
        <taxon>Lactobacillaceae</taxon>
        <taxon>Secundilactobacillus</taxon>
    </lineage>
</organism>
<dbReference type="PANTHER" id="PTHR30146:SF154">
    <property type="entry name" value="TRANSCRIPTION REGULATOR, MEMBER OF GALR FAMILY"/>
    <property type="match status" value="1"/>
</dbReference>
<comment type="caution">
    <text evidence="5">The sequence shown here is derived from an EMBL/GenBank/DDBJ whole genome shotgun (WGS) entry which is preliminary data.</text>
</comment>
<dbReference type="InterPro" id="IPR000843">
    <property type="entry name" value="HTH_LacI"/>
</dbReference>
<dbReference type="EMBL" id="AZCX01000009">
    <property type="protein sequence ID" value="KRK47422.1"/>
    <property type="molecule type" value="Genomic_DNA"/>
</dbReference>
<dbReference type="SUPFAM" id="SSF47413">
    <property type="entry name" value="lambda repressor-like DNA-binding domains"/>
    <property type="match status" value="1"/>
</dbReference>
<dbReference type="GO" id="GO:0003700">
    <property type="term" value="F:DNA-binding transcription factor activity"/>
    <property type="evidence" value="ECO:0007669"/>
    <property type="project" value="TreeGrafter"/>
</dbReference>
<keyword evidence="2" id="KW-0238">DNA-binding</keyword>
<dbReference type="PROSITE" id="PS00356">
    <property type="entry name" value="HTH_LACI_1"/>
    <property type="match status" value="1"/>
</dbReference>
<dbReference type="Gene3D" id="1.10.260.40">
    <property type="entry name" value="lambda repressor-like DNA-binding domains"/>
    <property type="match status" value="1"/>
</dbReference>
<keyword evidence="6" id="KW-1185">Reference proteome</keyword>
<dbReference type="GO" id="GO:0000976">
    <property type="term" value="F:transcription cis-regulatory region binding"/>
    <property type="evidence" value="ECO:0007669"/>
    <property type="project" value="TreeGrafter"/>
</dbReference>
<dbReference type="Gene3D" id="3.40.50.2300">
    <property type="match status" value="2"/>
</dbReference>
<dbReference type="Pfam" id="PF13407">
    <property type="entry name" value="Peripla_BP_4"/>
    <property type="match status" value="1"/>
</dbReference>
<dbReference type="AlphaFoldDB" id="A0A0R1HL15"/>
<sequence length="333" mass="36887">MGGSVMENRKTATMKDVAALADVSIATVSRFLNGNLDRMSSTTAAKIKDAIEKLNYVPNSAARQMITKASKMVAVVVANIDDYFSTELFKGVSSILEANNYTGVLFDTDSNPERERQLIQLVNDHTYDGLILQPLTESAATIEADMKRDIPIVVVDRELIHSPWTQVVTNNYEVAKSTTSHFMAAGYTHVVVLTSKISMASTREERYAGIKAAASHVDVLEVSEESYNHTQVHQKLVKLITETTEKTLVFALKERWLLEFIPSLIVQGYIDHDQATATAFSDTSTARNIEPRLQLISQDPYLMGASAAEVLVDQLVSHRRPTQDKIIIPATLR</sequence>
<protein>
    <submittedName>
        <fullName evidence="5">Transcriptional regulator</fullName>
    </submittedName>
</protein>
<evidence type="ECO:0000256" key="3">
    <source>
        <dbReference type="ARBA" id="ARBA00023163"/>
    </source>
</evidence>
<proteinExistence type="predicted"/>
<evidence type="ECO:0000256" key="1">
    <source>
        <dbReference type="ARBA" id="ARBA00023015"/>
    </source>
</evidence>
<gene>
    <name evidence="5" type="ORF">FC96_GL002541</name>
</gene>
<keyword evidence="3" id="KW-0804">Transcription</keyword>
<accession>A0A0R1HL15</accession>
<dbReference type="CDD" id="cd01392">
    <property type="entry name" value="HTH_LacI"/>
    <property type="match status" value="1"/>
</dbReference>
<feature type="domain" description="HTH lacI-type" evidence="4">
    <location>
        <begin position="12"/>
        <end position="67"/>
    </location>
</feature>